<comment type="function">
    <text evidence="13">Plays a critical role in the incorporation of lipoproteins in the outer membrane after they are released by the LolA protein.</text>
</comment>
<sequence>MKRLTIPLLLCLTLLAGCASQAPTPEVARDQVNWSEQRERIEALDAWRLAGKVGLRTPEDAVSANLDWTQTGFDYRILISGPFGAGRSVLESSATGVTLTTGDGRFEAETAEQLMEDQLGWALPVSALDRWVRGLPAYILPHQTTTDDQGFPRQMKQAGWTIEYRDWTWAPDLNGGLWLPRRLVMSIDDFRATLVVNEWRPIDTGTSA</sequence>
<evidence type="ECO:0000256" key="12">
    <source>
        <dbReference type="ARBA" id="ARBA00023288"/>
    </source>
</evidence>
<dbReference type="RefSeq" id="WP_092846327.1">
    <property type="nucleotide sequence ID" value="NZ_FOPY01000007.1"/>
</dbReference>
<evidence type="ECO:0000256" key="5">
    <source>
        <dbReference type="ARBA" id="ARBA00022448"/>
    </source>
</evidence>
<keyword evidence="8 13" id="KW-0472">Membrane</keyword>
<keyword evidence="7 13" id="KW-0653">Protein transport</keyword>
<reference evidence="16 18" key="2">
    <citation type="submission" date="2019-03" db="EMBL/GenBank/DDBJ databases">
        <title>Freshwater and sediment microbial communities from various areas in North America, analyzing microbe dynamics in response to fracking.</title>
        <authorList>
            <person name="Lamendella R."/>
        </authorList>
    </citation>
    <scope>NUCLEOTIDE SEQUENCE [LARGE SCALE GENOMIC DNA]</scope>
    <source>
        <strain evidence="16 18">6_TX</strain>
    </source>
</reference>
<keyword evidence="17" id="KW-1185">Reference proteome</keyword>
<evidence type="ECO:0000313" key="16">
    <source>
        <dbReference type="EMBL" id="TDX30348.1"/>
    </source>
</evidence>
<evidence type="ECO:0000256" key="2">
    <source>
        <dbReference type="ARBA" id="ARBA00009696"/>
    </source>
</evidence>
<evidence type="ECO:0000256" key="14">
    <source>
        <dbReference type="SAM" id="SignalP"/>
    </source>
</evidence>
<keyword evidence="9 13" id="KW-0564">Palmitate</keyword>
<dbReference type="EMBL" id="FOPY01000007">
    <property type="protein sequence ID" value="SFH66366.1"/>
    <property type="molecule type" value="Genomic_DNA"/>
</dbReference>
<evidence type="ECO:0000256" key="11">
    <source>
        <dbReference type="ARBA" id="ARBA00023237"/>
    </source>
</evidence>
<evidence type="ECO:0000313" key="18">
    <source>
        <dbReference type="Proteomes" id="UP000294489"/>
    </source>
</evidence>
<dbReference type="Proteomes" id="UP000294489">
    <property type="component" value="Unassembled WGS sequence"/>
</dbReference>
<name>A0A1I3BWC1_9GAMM</name>
<feature type="chain" id="PRO_5033273920" description="Outer-membrane lipoprotein LolB" evidence="14">
    <location>
        <begin position="23"/>
        <end position="208"/>
    </location>
</feature>
<dbReference type="Gene3D" id="2.50.20.10">
    <property type="entry name" value="Lipoprotein localisation LolA/LolB/LppX"/>
    <property type="match status" value="1"/>
</dbReference>
<dbReference type="OrthoDB" id="9797618at2"/>
<evidence type="ECO:0000256" key="4">
    <source>
        <dbReference type="ARBA" id="ARBA00016202"/>
    </source>
</evidence>
<comment type="subcellular location">
    <subcellularLocation>
        <location evidence="1 13">Cell outer membrane</location>
        <topology evidence="1 13">Lipid-anchor</topology>
    </subcellularLocation>
</comment>
<dbReference type="AlphaFoldDB" id="A0A1I3BWC1"/>
<dbReference type="GO" id="GO:0015031">
    <property type="term" value="P:protein transport"/>
    <property type="evidence" value="ECO:0007669"/>
    <property type="project" value="UniProtKB-KW"/>
</dbReference>
<keyword evidence="5 13" id="KW-0813">Transport</keyword>
<dbReference type="SUPFAM" id="SSF89392">
    <property type="entry name" value="Prokaryotic lipoproteins and lipoprotein localization factors"/>
    <property type="match status" value="1"/>
</dbReference>
<comment type="similarity">
    <text evidence="2 13">Belongs to the LolB family.</text>
</comment>
<evidence type="ECO:0000256" key="7">
    <source>
        <dbReference type="ARBA" id="ARBA00022927"/>
    </source>
</evidence>
<dbReference type="EMBL" id="SOEC01000005">
    <property type="protein sequence ID" value="TDX30348.1"/>
    <property type="molecule type" value="Genomic_DNA"/>
</dbReference>
<protein>
    <recommendedName>
        <fullName evidence="4 13">Outer-membrane lipoprotein LolB</fullName>
    </recommendedName>
</protein>
<keyword evidence="11 13" id="KW-0998">Cell outer membrane</keyword>
<dbReference type="STRING" id="442341.SAMN04487959_107164"/>
<evidence type="ECO:0000256" key="10">
    <source>
        <dbReference type="ARBA" id="ARBA00023186"/>
    </source>
</evidence>
<evidence type="ECO:0000313" key="17">
    <source>
        <dbReference type="Proteomes" id="UP000199040"/>
    </source>
</evidence>
<proteinExistence type="inferred from homology"/>
<gene>
    <name evidence="13" type="primary">lolB</name>
    <name evidence="16" type="ORF">DFO67_105135</name>
    <name evidence="15" type="ORF">SAMN04487959_107164</name>
</gene>
<feature type="signal peptide" evidence="14">
    <location>
        <begin position="1"/>
        <end position="22"/>
    </location>
</feature>
<evidence type="ECO:0000256" key="9">
    <source>
        <dbReference type="ARBA" id="ARBA00023139"/>
    </source>
</evidence>
<dbReference type="GO" id="GO:0044874">
    <property type="term" value="P:lipoprotein localization to outer membrane"/>
    <property type="evidence" value="ECO:0007669"/>
    <property type="project" value="UniProtKB-UniRule"/>
</dbReference>
<keyword evidence="6 13" id="KW-0732">Signal</keyword>
<dbReference type="Pfam" id="PF03550">
    <property type="entry name" value="LolB"/>
    <property type="match status" value="1"/>
</dbReference>
<evidence type="ECO:0000256" key="8">
    <source>
        <dbReference type="ARBA" id="ARBA00023136"/>
    </source>
</evidence>
<evidence type="ECO:0000256" key="1">
    <source>
        <dbReference type="ARBA" id="ARBA00004459"/>
    </source>
</evidence>
<organism evidence="15 17">
    <name type="scientific">Modicisalibacter xianhensis</name>
    <dbReference type="NCBI Taxonomy" id="442341"/>
    <lineage>
        <taxon>Bacteria</taxon>
        <taxon>Pseudomonadati</taxon>
        <taxon>Pseudomonadota</taxon>
        <taxon>Gammaproteobacteria</taxon>
        <taxon>Oceanospirillales</taxon>
        <taxon>Halomonadaceae</taxon>
        <taxon>Modicisalibacter</taxon>
    </lineage>
</organism>
<dbReference type="CDD" id="cd16326">
    <property type="entry name" value="LolB"/>
    <property type="match status" value="1"/>
</dbReference>
<dbReference type="InterPro" id="IPR029046">
    <property type="entry name" value="LolA/LolB/LppX"/>
</dbReference>
<keyword evidence="12 13" id="KW-0449">Lipoprotein</keyword>
<dbReference type="HAMAP" id="MF_00233">
    <property type="entry name" value="LolB"/>
    <property type="match status" value="1"/>
</dbReference>
<accession>A0A1I3BWC1</accession>
<reference evidence="15 17" key="1">
    <citation type="submission" date="2016-10" db="EMBL/GenBank/DDBJ databases">
        <authorList>
            <person name="de Groot N.N."/>
        </authorList>
    </citation>
    <scope>NUCLEOTIDE SEQUENCE [LARGE SCALE GENOMIC DNA]</scope>
    <source>
        <strain evidence="15 17">CGMCC 1.6848</strain>
    </source>
</reference>
<keyword evidence="10 13" id="KW-0143">Chaperone</keyword>
<comment type="subunit">
    <text evidence="3 13">Monomer.</text>
</comment>
<dbReference type="NCBIfam" id="TIGR00548">
    <property type="entry name" value="lolB"/>
    <property type="match status" value="1"/>
</dbReference>
<dbReference type="InterPro" id="IPR004565">
    <property type="entry name" value="OM_lipoprot_LolB"/>
</dbReference>
<evidence type="ECO:0000256" key="13">
    <source>
        <dbReference type="HAMAP-Rule" id="MF_00233"/>
    </source>
</evidence>
<evidence type="ECO:0000313" key="15">
    <source>
        <dbReference type="EMBL" id="SFH66366.1"/>
    </source>
</evidence>
<dbReference type="Proteomes" id="UP000199040">
    <property type="component" value="Unassembled WGS sequence"/>
</dbReference>
<evidence type="ECO:0000256" key="6">
    <source>
        <dbReference type="ARBA" id="ARBA00022729"/>
    </source>
</evidence>
<dbReference type="PROSITE" id="PS51257">
    <property type="entry name" value="PROKAR_LIPOPROTEIN"/>
    <property type="match status" value="1"/>
</dbReference>
<dbReference type="GO" id="GO:0009279">
    <property type="term" value="C:cell outer membrane"/>
    <property type="evidence" value="ECO:0007669"/>
    <property type="project" value="UniProtKB-SubCell"/>
</dbReference>
<evidence type="ECO:0000256" key="3">
    <source>
        <dbReference type="ARBA" id="ARBA00011245"/>
    </source>
</evidence>